<feature type="domain" description="HNH" evidence="1">
    <location>
        <begin position="149"/>
        <end position="204"/>
    </location>
</feature>
<dbReference type="CDD" id="cd00085">
    <property type="entry name" value="HNHc"/>
    <property type="match status" value="1"/>
</dbReference>
<evidence type="ECO:0008006" key="5">
    <source>
        <dbReference type="Google" id="ProtNLM"/>
    </source>
</evidence>
<gene>
    <name evidence="3" type="ORF">E5S67_04362</name>
</gene>
<dbReference type="InterPro" id="IPR002711">
    <property type="entry name" value="HNH"/>
</dbReference>
<keyword evidence="4" id="KW-1185">Reference proteome</keyword>
<proteinExistence type="predicted"/>
<comment type="caution">
    <text evidence="3">The sequence shown here is derived from an EMBL/GenBank/DDBJ whole genome shotgun (WGS) entry which is preliminary data.</text>
</comment>
<evidence type="ECO:0000259" key="1">
    <source>
        <dbReference type="Pfam" id="PF01844"/>
    </source>
</evidence>
<evidence type="ECO:0000259" key="2">
    <source>
        <dbReference type="Pfam" id="PF12102"/>
    </source>
</evidence>
<organism evidence="3 4">
    <name type="scientific">Microcoleus asticus IPMA8</name>
    <dbReference type="NCBI Taxonomy" id="2563858"/>
    <lineage>
        <taxon>Bacteria</taxon>
        <taxon>Bacillati</taxon>
        <taxon>Cyanobacteriota</taxon>
        <taxon>Cyanophyceae</taxon>
        <taxon>Oscillatoriophycideae</taxon>
        <taxon>Oscillatoriales</taxon>
        <taxon>Microcoleaceae</taxon>
        <taxon>Microcoleus</taxon>
        <taxon>Microcoleus asticus</taxon>
    </lineage>
</organism>
<reference evidence="3 4" key="1">
    <citation type="journal article" date="2020" name="Sci. Rep.">
        <title>A novel cyanobacterial geosmin producer, revising GeoA distribution and dispersion patterns in Bacteria.</title>
        <authorList>
            <person name="Churro C."/>
            <person name="Semedo-Aguiar A.P."/>
            <person name="Silva A.D."/>
            <person name="Pereira-Leal J.B."/>
            <person name="Leite R.B."/>
        </authorList>
    </citation>
    <scope>NUCLEOTIDE SEQUENCE [LARGE SCALE GENOMIC DNA]</scope>
    <source>
        <strain evidence="3 4">IPMA8</strain>
    </source>
</reference>
<sequence>MSRDILRGQAKLFKDKLGSDKLREFSDPLDLKLDSIPKATTSRRLGLAYEAGNIASKFYSRESLPDDKELVGDVGKMLEIYFSLFEEVSLKEEADSADLLKEVSLNEAAENNQAEREWFEDTTKYRLHRVTERNQTLSRKVKQLQGYECKACGFDFESRYGEIGRGYIEAHHNVPISNLSGTKMKLDPLNDFTVLCSNCHSMIHRIKPTPTLQEFRHNLKM</sequence>
<dbReference type="EMBL" id="SRRZ01000090">
    <property type="protein sequence ID" value="NQE36597.1"/>
    <property type="molecule type" value="Genomic_DNA"/>
</dbReference>
<dbReference type="Pfam" id="PF01844">
    <property type="entry name" value="HNH"/>
    <property type="match status" value="1"/>
</dbReference>
<evidence type="ECO:0000313" key="3">
    <source>
        <dbReference type="EMBL" id="NQE36597.1"/>
    </source>
</evidence>
<name>A0ABX2D1S6_9CYAN</name>
<evidence type="ECO:0000313" key="4">
    <source>
        <dbReference type="Proteomes" id="UP000702425"/>
    </source>
</evidence>
<dbReference type="Proteomes" id="UP000702425">
    <property type="component" value="Unassembled WGS sequence"/>
</dbReference>
<accession>A0ABX2D1S6</accession>
<protein>
    <recommendedName>
        <fullName evidence="5">HNH endonuclease</fullName>
    </recommendedName>
</protein>
<dbReference type="RefSeq" id="WP_172190478.1">
    <property type="nucleotide sequence ID" value="NZ_CAWPPK010000308.1"/>
</dbReference>
<dbReference type="InterPro" id="IPR021961">
    <property type="entry name" value="McrB_DNA-bd"/>
</dbReference>
<feature type="domain" description="Type IV methyl-directed restriction enzyme EcoKMcrB subunit DNA-binding" evidence="2">
    <location>
        <begin position="5"/>
        <end position="84"/>
    </location>
</feature>
<dbReference type="InterPro" id="IPR003615">
    <property type="entry name" value="HNH_nuc"/>
</dbReference>
<dbReference type="Pfam" id="PF12102">
    <property type="entry name" value="MrcB_N"/>
    <property type="match status" value="1"/>
</dbReference>